<evidence type="ECO:0000256" key="3">
    <source>
        <dbReference type="ARBA" id="ARBA00022691"/>
    </source>
</evidence>
<dbReference type="Proteomes" id="UP000264980">
    <property type="component" value="Chromosome"/>
</dbReference>
<protein>
    <submittedName>
        <fullName evidence="6">DNA cytosine methyltransferase</fullName>
    </submittedName>
</protein>
<dbReference type="EMBL" id="CP013970">
    <property type="protein sequence ID" value="AXF76423.1"/>
    <property type="molecule type" value="Genomic_DNA"/>
</dbReference>
<dbReference type="PROSITE" id="PS00094">
    <property type="entry name" value="C5_MTASE_1"/>
    <property type="match status" value="1"/>
</dbReference>
<dbReference type="InterPro" id="IPR018117">
    <property type="entry name" value="C5_DNA_meth_AS"/>
</dbReference>
<evidence type="ECO:0000256" key="4">
    <source>
        <dbReference type="ARBA" id="ARBA00022747"/>
    </source>
</evidence>
<dbReference type="Pfam" id="PF00145">
    <property type="entry name" value="DNA_methylase"/>
    <property type="match status" value="1"/>
</dbReference>
<proteinExistence type="predicted"/>
<accession>A0A345CSK6</accession>
<keyword evidence="4" id="KW-0680">Restriction system</keyword>
<dbReference type="Gene3D" id="3.40.50.150">
    <property type="entry name" value="Vaccinia Virus protein VP39"/>
    <property type="match status" value="1"/>
</dbReference>
<name>A0A345CSK6_9GAMM</name>
<evidence type="ECO:0000256" key="5">
    <source>
        <dbReference type="ARBA" id="ARBA00047422"/>
    </source>
</evidence>
<gene>
    <name evidence="6" type="ORF">AV903_10760</name>
</gene>
<dbReference type="AlphaFoldDB" id="A0A345CSK6"/>
<dbReference type="InterPro" id="IPR029063">
    <property type="entry name" value="SAM-dependent_MTases_sf"/>
</dbReference>
<evidence type="ECO:0000256" key="2">
    <source>
        <dbReference type="ARBA" id="ARBA00022679"/>
    </source>
</evidence>
<dbReference type="RefSeq" id="WP_335673722.1">
    <property type="nucleotide sequence ID" value="NZ_CP013970.1"/>
</dbReference>
<dbReference type="GO" id="GO:0009307">
    <property type="term" value="P:DNA restriction-modification system"/>
    <property type="evidence" value="ECO:0007669"/>
    <property type="project" value="UniProtKB-KW"/>
</dbReference>
<sequence>MEVTSKNITFGSVCSGIEAASVAWTPLGFKGAWFSEIEPFPCRVLTTHWPLTPNYGDMNTLAARLNNEEIQTPDILIGGTPCQAFSLSGKRKGLADPRGQLTLSFVCIADALDSARKRAGEKESVIVWENVTGVLNSADNAFGCFLGAMAGENRPLHTYPAVLSGLRC</sequence>
<evidence type="ECO:0000313" key="7">
    <source>
        <dbReference type="Proteomes" id="UP000264980"/>
    </source>
</evidence>
<evidence type="ECO:0000256" key="1">
    <source>
        <dbReference type="ARBA" id="ARBA00022603"/>
    </source>
</evidence>
<dbReference type="GO" id="GO:0032259">
    <property type="term" value="P:methylation"/>
    <property type="evidence" value="ECO:0007669"/>
    <property type="project" value="UniProtKB-KW"/>
</dbReference>
<keyword evidence="3" id="KW-0949">S-adenosyl-L-methionine</keyword>
<keyword evidence="2 6" id="KW-0808">Transferase</keyword>
<comment type="catalytic activity">
    <reaction evidence="5">
        <text>a 2'-deoxycytidine in DNA + S-adenosyl-L-methionine = a 5-methyl-2'-deoxycytidine in DNA + S-adenosyl-L-homocysteine + H(+)</text>
        <dbReference type="Rhea" id="RHEA:13681"/>
        <dbReference type="Rhea" id="RHEA-COMP:11369"/>
        <dbReference type="Rhea" id="RHEA-COMP:11370"/>
        <dbReference type="ChEBI" id="CHEBI:15378"/>
        <dbReference type="ChEBI" id="CHEBI:57856"/>
        <dbReference type="ChEBI" id="CHEBI:59789"/>
        <dbReference type="ChEBI" id="CHEBI:85452"/>
        <dbReference type="ChEBI" id="CHEBI:85454"/>
        <dbReference type="EC" id="2.1.1.37"/>
    </reaction>
</comment>
<evidence type="ECO:0000313" key="6">
    <source>
        <dbReference type="EMBL" id="AXF76423.1"/>
    </source>
</evidence>
<dbReference type="InterPro" id="IPR001525">
    <property type="entry name" value="C5_MeTfrase"/>
</dbReference>
<reference evidence="6 7" key="1">
    <citation type="submission" date="2016-01" db="EMBL/GenBank/DDBJ databases">
        <authorList>
            <person name="Oliw E.H."/>
        </authorList>
    </citation>
    <scope>NUCLEOTIDE SEQUENCE [LARGE SCALE GENOMIC DNA]</scope>
    <source>
        <strain evidence="6 7">MDcuke</strain>
    </source>
</reference>
<dbReference type="SUPFAM" id="SSF53335">
    <property type="entry name" value="S-adenosyl-L-methionine-dependent methyltransferases"/>
    <property type="match status" value="1"/>
</dbReference>
<organism evidence="6 7">
    <name type="scientific">Erwinia tracheiphila</name>
    <dbReference type="NCBI Taxonomy" id="65700"/>
    <lineage>
        <taxon>Bacteria</taxon>
        <taxon>Pseudomonadati</taxon>
        <taxon>Pseudomonadota</taxon>
        <taxon>Gammaproteobacteria</taxon>
        <taxon>Enterobacterales</taxon>
        <taxon>Erwiniaceae</taxon>
        <taxon>Erwinia</taxon>
    </lineage>
</organism>
<keyword evidence="1 6" id="KW-0489">Methyltransferase</keyword>
<dbReference type="GO" id="GO:0003886">
    <property type="term" value="F:DNA (cytosine-5-)-methyltransferase activity"/>
    <property type="evidence" value="ECO:0007669"/>
    <property type="project" value="UniProtKB-EC"/>
</dbReference>